<feature type="region of interest" description="Disordered" evidence="8">
    <location>
        <begin position="1"/>
        <end position="40"/>
    </location>
</feature>
<evidence type="ECO:0008006" key="12">
    <source>
        <dbReference type="Google" id="ProtNLM"/>
    </source>
</evidence>
<dbReference type="GO" id="GO:0005886">
    <property type="term" value="C:plasma membrane"/>
    <property type="evidence" value="ECO:0007669"/>
    <property type="project" value="UniProtKB-SubCell"/>
</dbReference>
<reference evidence="10 11" key="1">
    <citation type="submission" date="2013-04" db="EMBL/GenBank/DDBJ databases">
        <title>The Genome Sequence of Sutterella wadsworthensis HGA0223.</title>
        <authorList>
            <consortium name="The Broad Institute Genomics Platform"/>
            <person name="Earl A."/>
            <person name="Ward D."/>
            <person name="Feldgarden M."/>
            <person name="Gevers D."/>
            <person name="Schmidt T.M."/>
            <person name="Dover J."/>
            <person name="Dai D."/>
            <person name="Walker B."/>
            <person name="Young S."/>
            <person name="Zeng Q."/>
            <person name="Gargeya S."/>
            <person name="Fitzgerald M."/>
            <person name="Haas B."/>
            <person name="Abouelleil A."/>
            <person name="Allen A.W."/>
            <person name="Alvarado L."/>
            <person name="Arachchi H.M."/>
            <person name="Berlin A.M."/>
            <person name="Chapman S.B."/>
            <person name="Gainer-Dewar J."/>
            <person name="Goldberg J."/>
            <person name="Griggs A."/>
            <person name="Gujja S."/>
            <person name="Hansen M."/>
            <person name="Howarth C."/>
            <person name="Imamovic A."/>
            <person name="Ireland A."/>
            <person name="Larimer J."/>
            <person name="McCowan C."/>
            <person name="Murphy C."/>
            <person name="Pearson M."/>
            <person name="Poon T.W."/>
            <person name="Priest M."/>
            <person name="Roberts A."/>
            <person name="Saif S."/>
            <person name="Shea T."/>
            <person name="Sisk P."/>
            <person name="Sykes S."/>
            <person name="Wortman J."/>
            <person name="Nusbaum C."/>
            <person name="Birren B."/>
        </authorList>
    </citation>
    <scope>NUCLEOTIDE SEQUENCE [LARGE SCALE GENOMIC DNA]</scope>
    <source>
        <strain evidence="10 11">HGA0223</strain>
    </source>
</reference>
<comment type="caution">
    <text evidence="10">The sequence shown here is derived from an EMBL/GenBank/DDBJ whole genome shotgun (WGS) entry which is preliminary data.</text>
</comment>
<dbReference type="PANTHER" id="PTHR34979:SF1">
    <property type="entry name" value="INNER MEMBRANE PROTEIN YGAZ"/>
    <property type="match status" value="1"/>
</dbReference>
<evidence type="ECO:0000313" key="11">
    <source>
        <dbReference type="Proteomes" id="UP000014400"/>
    </source>
</evidence>
<dbReference type="eggNOG" id="COG1296">
    <property type="taxonomic scope" value="Bacteria"/>
</dbReference>
<dbReference type="RefSeq" id="WP_016474373.1">
    <property type="nucleotide sequence ID" value="NZ_KE150480.1"/>
</dbReference>
<dbReference type="HOGENOM" id="CLU_065777_2_1_4"/>
<proteinExistence type="inferred from homology"/>
<keyword evidence="7 9" id="KW-0472">Membrane</keyword>
<keyword evidence="4" id="KW-1003">Cell membrane</keyword>
<evidence type="ECO:0000256" key="2">
    <source>
        <dbReference type="ARBA" id="ARBA00010735"/>
    </source>
</evidence>
<keyword evidence="5 9" id="KW-0812">Transmembrane</keyword>
<dbReference type="Pfam" id="PF03591">
    <property type="entry name" value="AzlC"/>
    <property type="match status" value="1"/>
</dbReference>
<dbReference type="PATRIC" id="fig|1203554.3.peg.1096"/>
<dbReference type="PANTHER" id="PTHR34979">
    <property type="entry name" value="INNER MEMBRANE PROTEIN YGAZ"/>
    <property type="match status" value="1"/>
</dbReference>
<gene>
    <name evidence="10" type="ORF">HMPREF1476_01072</name>
</gene>
<name>S3BDL7_9BURK</name>
<evidence type="ECO:0000256" key="7">
    <source>
        <dbReference type="ARBA" id="ARBA00023136"/>
    </source>
</evidence>
<feature type="transmembrane region" description="Helical" evidence="9">
    <location>
        <begin position="256"/>
        <end position="275"/>
    </location>
</feature>
<comment type="similarity">
    <text evidence="2">Belongs to the AzlC family.</text>
</comment>
<sequence>MTKPTEGALSAKDGTSSERVQTDAESAGSEALSSSKAVSQSDHEDAWSDFWAGARSTLPIMIGILPLGFILGTQGAQHGLSAIGMAIMCAFNFAGGSEFAAVALWSSAPSFIVIVCATWLINCRHIVLGAALTPFMQSAKVSTPRSLLAFFVMCDETWALSMQEVHRRRKAGRPAAELFSFSYHMGVGVTLWTSWFMVAAIGAAVGGSLGDLTRWGFLMAFPATFIGLVAAMRPALSKSGPMAASALVAAGSSLFVPLHWSILLGTITGLVLAAVSE</sequence>
<dbReference type="EMBL" id="ATCF01000016">
    <property type="protein sequence ID" value="EPD99393.1"/>
    <property type="molecule type" value="Genomic_DNA"/>
</dbReference>
<feature type="transmembrane region" description="Helical" evidence="9">
    <location>
        <begin position="111"/>
        <end position="135"/>
    </location>
</feature>
<evidence type="ECO:0000256" key="1">
    <source>
        <dbReference type="ARBA" id="ARBA00004651"/>
    </source>
</evidence>
<feature type="transmembrane region" description="Helical" evidence="9">
    <location>
        <begin position="183"/>
        <end position="205"/>
    </location>
</feature>
<organism evidence="10 11">
    <name type="scientific">Sutterella wadsworthensis HGA0223</name>
    <dbReference type="NCBI Taxonomy" id="1203554"/>
    <lineage>
        <taxon>Bacteria</taxon>
        <taxon>Pseudomonadati</taxon>
        <taxon>Pseudomonadota</taxon>
        <taxon>Betaproteobacteria</taxon>
        <taxon>Burkholderiales</taxon>
        <taxon>Sutterellaceae</taxon>
        <taxon>Sutterella</taxon>
    </lineage>
</organism>
<evidence type="ECO:0000256" key="3">
    <source>
        <dbReference type="ARBA" id="ARBA00022448"/>
    </source>
</evidence>
<feature type="transmembrane region" description="Helical" evidence="9">
    <location>
        <begin position="50"/>
        <end position="71"/>
    </location>
</feature>
<evidence type="ECO:0000256" key="9">
    <source>
        <dbReference type="SAM" id="Phobius"/>
    </source>
</evidence>
<keyword evidence="11" id="KW-1185">Reference proteome</keyword>
<evidence type="ECO:0000256" key="8">
    <source>
        <dbReference type="SAM" id="MobiDB-lite"/>
    </source>
</evidence>
<dbReference type="AlphaFoldDB" id="S3BDL7"/>
<evidence type="ECO:0000256" key="5">
    <source>
        <dbReference type="ARBA" id="ARBA00022692"/>
    </source>
</evidence>
<protein>
    <recommendedName>
        <fullName evidence="12">Azaleucine resistance protein AzlC</fullName>
    </recommendedName>
</protein>
<dbReference type="GO" id="GO:1903785">
    <property type="term" value="P:L-valine transmembrane transport"/>
    <property type="evidence" value="ECO:0007669"/>
    <property type="project" value="TreeGrafter"/>
</dbReference>
<dbReference type="InterPro" id="IPR011606">
    <property type="entry name" value="Brnchd-chn_aa_trnsp_permease"/>
</dbReference>
<accession>S3BDL7</accession>
<keyword evidence="3" id="KW-0813">Transport</keyword>
<feature type="transmembrane region" description="Helical" evidence="9">
    <location>
        <begin position="217"/>
        <end position="236"/>
    </location>
</feature>
<dbReference type="STRING" id="1203554.HMPREF1476_01072"/>
<evidence type="ECO:0000256" key="6">
    <source>
        <dbReference type="ARBA" id="ARBA00022989"/>
    </source>
</evidence>
<comment type="subcellular location">
    <subcellularLocation>
        <location evidence="1">Cell membrane</location>
        <topology evidence="1">Multi-pass membrane protein</topology>
    </subcellularLocation>
</comment>
<evidence type="ECO:0000256" key="4">
    <source>
        <dbReference type="ARBA" id="ARBA00022475"/>
    </source>
</evidence>
<feature type="compositionally biased region" description="Low complexity" evidence="8">
    <location>
        <begin position="24"/>
        <end position="37"/>
    </location>
</feature>
<keyword evidence="6 9" id="KW-1133">Transmembrane helix</keyword>
<evidence type="ECO:0000313" key="10">
    <source>
        <dbReference type="EMBL" id="EPD99393.1"/>
    </source>
</evidence>
<dbReference type="Proteomes" id="UP000014400">
    <property type="component" value="Unassembled WGS sequence"/>
</dbReference>
<feature type="transmembrane region" description="Helical" evidence="9">
    <location>
        <begin position="83"/>
        <end position="105"/>
    </location>
</feature>